<dbReference type="InterPro" id="IPR006626">
    <property type="entry name" value="PbH1"/>
</dbReference>
<evidence type="ECO:0000313" key="6">
    <source>
        <dbReference type="EMBL" id="MFC5469430.1"/>
    </source>
</evidence>
<dbReference type="Gene3D" id="2.160.20.10">
    <property type="entry name" value="Single-stranded right-handed beta-helix, Pectin lyase-like"/>
    <property type="match status" value="1"/>
</dbReference>
<dbReference type="RefSeq" id="WP_209750137.1">
    <property type="nucleotide sequence ID" value="NZ_JBHSMH010000034.1"/>
</dbReference>
<dbReference type="SMART" id="SM00710">
    <property type="entry name" value="PbH1"/>
    <property type="match status" value="7"/>
</dbReference>
<dbReference type="SUPFAM" id="SSF49344">
    <property type="entry name" value="CBD9-like"/>
    <property type="match status" value="1"/>
</dbReference>
<dbReference type="Pfam" id="PF07602">
    <property type="entry name" value="DUF1565"/>
    <property type="match status" value="1"/>
</dbReference>
<keyword evidence="7" id="KW-1185">Reference proteome</keyword>
<name>A0ABW0LU74_9BACL</name>
<gene>
    <name evidence="6" type="ORF">ACFPPD_11925</name>
</gene>
<dbReference type="InterPro" id="IPR012334">
    <property type="entry name" value="Pectin_lyas_fold"/>
</dbReference>
<proteinExistence type="predicted"/>
<feature type="compositionally biased region" description="Pro residues" evidence="4">
    <location>
        <begin position="701"/>
        <end position="716"/>
    </location>
</feature>
<evidence type="ECO:0000256" key="4">
    <source>
        <dbReference type="SAM" id="MobiDB-lite"/>
    </source>
</evidence>
<evidence type="ECO:0000256" key="1">
    <source>
        <dbReference type="ARBA" id="ARBA00004613"/>
    </source>
</evidence>
<keyword evidence="3" id="KW-0732">Signal</keyword>
<comment type="subcellular location">
    <subcellularLocation>
        <location evidence="1">Secreted</location>
    </subcellularLocation>
</comment>
<comment type="caution">
    <text evidence="6">The sequence shown here is derived from an EMBL/GenBank/DDBJ whole genome shotgun (WGS) entry which is preliminary data.</text>
</comment>
<dbReference type="SUPFAM" id="SSF51126">
    <property type="entry name" value="Pectin lyase-like"/>
    <property type="match status" value="1"/>
</dbReference>
<dbReference type="Proteomes" id="UP001596105">
    <property type="component" value="Unassembled WGS sequence"/>
</dbReference>
<evidence type="ECO:0000256" key="3">
    <source>
        <dbReference type="ARBA" id="ARBA00022729"/>
    </source>
</evidence>
<dbReference type="EMBL" id="JBHSMH010000034">
    <property type="protein sequence ID" value="MFC5469430.1"/>
    <property type="molecule type" value="Genomic_DNA"/>
</dbReference>
<accession>A0ABW0LU74</accession>
<dbReference type="InterPro" id="IPR052052">
    <property type="entry name" value="Polysaccharide_Lyase_9"/>
</dbReference>
<dbReference type="PANTHER" id="PTHR40088">
    <property type="entry name" value="PECTATE LYASE (EUROFUNG)"/>
    <property type="match status" value="1"/>
</dbReference>
<dbReference type="PANTHER" id="PTHR40088:SF2">
    <property type="entry name" value="SECRETED SUGAR HYDROLASE"/>
    <property type="match status" value="1"/>
</dbReference>
<reference evidence="7" key="1">
    <citation type="journal article" date="2019" name="Int. J. Syst. Evol. Microbiol.">
        <title>The Global Catalogue of Microorganisms (GCM) 10K type strain sequencing project: providing services to taxonomists for standard genome sequencing and annotation.</title>
        <authorList>
            <consortium name="The Broad Institute Genomics Platform"/>
            <consortium name="The Broad Institute Genome Sequencing Center for Infectious Disease"/>
            <person name="Wu L."/>
            <person name="Ma J."/>
        </authorList>
    </citation>
    <scope>NUCLEOTIDE SEQUENCE [LARGE SCALE GENOMIC DNA]</scope>
    <source>
        <strain evidence="7">CCUG 57113</strain>
    </source>
</reference>
<dbReference type="InterPro" id="IPR011459">
    <property type="entry name" value="DUF1565"/>
</dbReference>
<dbReference type="InterPro" id="IPR011050">
    <property type="entry name" value="Pectin_lyase_fold/virulence"/>
</dbReference>
<evidence type="ECO:0000259" key="5">
    <source>
        <dbReference type="Pfam" id="PF07602"/>
    </source>
</evidence>
<organism evidence="6 7">
    <name type="scientific">Cohnella suwonensis</name>
    <dbReference type="NCBI Taxonomy" id="696072"/>
    <lineage>
        <taxon>Bacteria</taxon>
        <taxon>Bacillati</taxon>
        <taxon>Bacillota</taxon>
        <taxon>Bacilli</taxon>
        <taxon>Bacillales</taxon>
        <taxon>Paenibacillaceae</taxon>
        <taxon>Cohnella</taxon>
    </lineage>
</organism>
<protein>
    <submittedName>
        <fullName evidence="6">Right-handed parallel beta-helix repeat-containing protein</fullName>
    </submittedName>
</protein>
<evidence type="ECO:0000256" key="2">
    <source>
        <dbReference type="ARBA" id="ARBA00022525"/>
    </source>
</evidence>
<keyword evidence="2" id="KW-0964">Secreted</keyword>
<sequence length="876" mass="93590">MSVNYARENGRKTNFHPLFIAITLLLSSIFLNFGYPKSAYAAEAGIFFVSASGDDINPGTLDSPWRTIQKAADTLKPGETVYVRGGIYSELVSVKNSGTLDGGFITFQNYMNETPVIDGTGKTVEGVNQALVLLSNVNYVKIQGFEIGNLTSSSSSVDPAGIRVKNGGSNIQILNNNVHHIENTATSGNAHGIHVLGNSLNALNNLFISDNQVHHLKTGYSESITLSGNIDGFSVTRNQVYENNNIGIELAGYYNACSSPCIDQTRNGIVAENTVYRIDSSTNSAYGTGIHAAGGIYADGAANIVIERNVLYNNDFGIELASEKQGKSTSNMTVQNNYIHHNYGAGLIMGGASSSNGGASLNRIINNTFVENDTLNKGYGDITLQNNNLNNQFANNIIYNGSQKISINKINTSGSGNTFDYNLTYNPNGANGTQWKWDGVLYASWSAYKLGTGNDSHSLFGDPQFVDKSNNDIQLMSSSMGIDKGSSQFITSGSYDLGGSARVQGLSVDIGALEHAPVIMDNPQPSPEGSIGGNIDWSGIAVLSSGTSNAKILKAVKSDSNLNIYVEGINLTTKSQIFINSDDNQNTGFKTPYWGTAGADYLLENGTLYHYGAANGSKWIWTKVKSYSGTPNFSFSDTLLVTSIPYADLGTNQSSTLKIGYIWNDSNKNKLPASGGLAAVTEILIDQAPPVVEEPTHEPVPEPVPTPDPTPEPSPSPVAATITVDGDTADWSEVAILGSGESNAKLLKAYNNETQLYLLVQGSNLTLKSQFYINSDNNPATGFQSSNSDLSGTDYLIENGTLYRYGGTGASWSWTKVTVLKGTPNYFVGSNVIETAIPIVTLGVSSGSTIKIRFILNDNTADQVLDNGKVPVYTLK</sequence>
<evidence type="ECO:0000313" key="7">
    <source>
        <dbReference type="Proteomes" id="UP001596105"/>
    </source>
</evidence>
<feature type="domain" description="DUF1565" evidence="5">
    <location>
        <begin position="52"/>
        <end position="249"/>
    </location>
</feature>
<feature type="region of interest" description="Disordered" evidence="4">
    <location>
        <begin position="693"/>
        <end position="717"/>
    </location>
</feature>